<keyword evidence="2" id="KW-1133">Transmembrane helix</keyword>
<evidence type="ECO:0000256" key="1">
    <source>
        <dbReference type="SAM" id="MobiDB-lite"/>
    </source>
</evidence>
<feature type="region of interest" description="Disordered" evidence="1">
    <location>
        <begin position="666"/>
        <end position="685"/>
    </location>
</feature>
<dbReference type="EMBL" id="NMUH01001016">
    <property type="protein sequence ID" value="MQL87926.1"/>
    <property type="molecule type" value="Genomic_DNA"/>
</dbReference>
<feature type="compositionally biased region" description="Low complexity" evidence="1">
    <location>
        <begin position="667"/>
        <end position="682"/>
    </location>
</feature>
<dbReference type="SMART" id="SM00271">
    <property type="entry name" value="DnaJ"/>
    <property type="match status" value="1"/>
</dbReference>
<feature type="compositionally biased region" description="Polar residues" evidence="1">
    <location>
        <begin position="708"/>
        <end position="725"/>
    </location>
</feature>
<dbReference type="PRINTS" id="PR00625">
    <property type="entry name" value="JDOMAIN"/>
</dbReference>
<gene>
    <name evidence="4" type="ORF">Taro_020468</name>
</gene>
<feature type="domain" description="J" evidence="3">
    <location>
        <begin position="451"/>
        <end position="518"/>
    </location>
</feature>
<accession>A0A843UYW3</accession>
<feature type="transmembrane region" description="Helical" evidence="2">
    <location>
        <begin position="308"/>
        <end position="329"/>
    </location>
</feature>
<organism evidence="4 5">
    <name type="scientific">Colocasia esculenta</name>
    <name type="common">Wild taro</name>
    <name type="synonym">Arum esculentum</name>
    <dbReference type="NCBI Taxonomy" id="4460"/>
    <lineage>
        <taxon>Eukaryota</taxon>
        <taxon>Viridiplantae</taxon>
        <taxon>Streptophyta</taxon>
        <taxon>Embryophyta</taxon>
        <taxon>Tracheophyta</taxon>
        <taxon>Spermatophyta</taxon>
        <taxon>Magnoliopsida</taxon>
        <taxon>Liliopsida</taxon>
        <taxon>Araceae</taxon>
        <taxon>Aroideae</taxon>
        <taxon>Colocasieae</taxon>
        <taxon>Colocasia</taxon>
    </lineage>
</organism>
<feature type="region of interest" description="Disordered" evidence="1">
    <location>
        <begin position="1"/>
        <end position="113"/>
    </location>
</feature>
<dbReference type="Pfam" id="PF14901">
    <property type="entry name" value="Jiv90"/>
    <property type="match status" value="1"/>
</dbReference>
<feature type="compositionally biased region" description="Basic residues" evidence="1">
    <location>
        <begin position="731"/>
        <end position="742"/>
    </location>
</feature>
<feature type="compositionally biased region" description="Polar residues" evidence="1">
    <location>
        <begin position="98"/>
        <end position="113"/>
    </location>
</feature>
<dbReference type="Gene3D" id="1.10.287.110">
    <property type="entry name" value="DnaJ domain"/>
    <property type="match status" value="1"/>
</dbReference>
<dbReference type="GO" id="GO:0005783">
    <property type="term" value="C:endoplasmic reticulum"/>
    <property type="evidence" value="ECO:0007669"/>
    <property type="project" value="UniProtKB-ARBA"/>
</dbReference>
<feature type="compositionally biased region" description="Polar residues" evidence="1">
    <location>
        <begin position="1"/>
        <end position="30"/>
    </location>
</feature>
<dbReference type="Proteomes" id="UP000652761">
    <property type="component" value="Unassembled WGS sequence"/>
</dbReference>
<dbReference type="InterPro" id="IPR036869">
    <property type="entry name" value="J_dom_sf"/>
</dbReference>
<dbReference type="PROSITE" id="PS50076">
    <property type="entry name" value="DNAJ_2"/>
    <property type="match status" value="1"/>
</dbReference>
<feature type="transmembrane region" description="Helical" evidence="2">
    <location>
        <begin position="350"/>
        <end position="374"/>
    </location>
</feature>
<dbReference type="PANTHER" id="PTHR45270:SF4">
    <property type="entry name" value="CHAPERONE DNAJ-DOMAIN SUPERFAMILY PROTEIN"/>
    <property type="match status" value="1"/>
</dbReference>
<dbReference type="PANTHER" id="PTHR45270">
    <property type="entry name" value="OS03G0832900 PROTEIN"/>
    <property type="match status" value="1"/>
</dbReference>
<dbReference type="InterPro" id="IPR018253">
    <property type="entry name" value="DnaJ_domain_CS"/>
</dbReference>
<dbReference type="Pfam" id="PF00226">
    <property type="entry name" value="DnaJ"/>
    <property type="match status" value="1"/>
</dbReference>
<dbReference type="SUPFAM" id="SSF46565">
    <property type="entry name" value="Chaperone J-domain"/>
    <property type="match status" value="1"/>
</dbReference>
<dbReference type="InterPro" id="IPR032843">
    <property type="entry name" value="Jiv"/>
</dbReference>
<feature type="transmembrane region" description="Helical" evidence="2">
    <location>
        <begin position="256"/>
        <end position="274"/>
    </location>
</feature>
<dbReference type="InterPro" id="IPR001623">
    <property type="entry name" value="DnaJ_domain"/>
</dbReference>
<keyword evidence="5" id="KW-1185">Reference proteome</keyword>
<sequence length="742" mass="81917">MARKGNQQRNGLHHGTSNQKYTDSEVGSKSLSDRRHKSKSADGKVSDSTEVPSGDIHGRSNDPMEDGINVTKLSANGKKNNKRSGKGSSRQRSDVCRTPNQETSEPLSCQMSGTFENDLLSDDIATGEDNEIPVDSNLCSENPTSSMHHGILSVDNATENSGSSDTMSLGNLGTLAGYVLGVAKGWLEKQKPRFTSLATFVRDGCGYARAKIEQAYPIVCTWTLHIGKLIFLLSMVWLECSLRGLDSLLRLGTSSFFAVFWCSTLSVLAMIGVLKMIMIMVIAGLVLVFVGLAFAMLVLAVFATIILWIYGSFWTTLLVIIIGGISFALHHERVALFIATLYSVYSAKSYVGWLGLLLGFNLSFISGDVLIYLLKNKIDDQRSSRPEQPWQSQSRTDFTNDESRHDPSVDDAFASASGRPADRGPGMPSTSGAESELTSEEEIIRLLNCNDHYSVLGQARFGAIDASHLKKEYRRKAMLVHPDKNMGNEKAAEAFKKLQNAYEVLLDSLKRKTYDDELRREELLNYFRRLQTTSQKNGKHGIFTSGSTHAGAEDENFQGDSRRISCKKCGDFHIWAQAAKSKSKARWCQDCKDFHQAKDGDGWVEQSFQPLLFGLLHKMEPPLAYVCADSKIYDVTEWFICQGMRCPANTHKPSFHVNTSIASRCNTTKGTSSSNRSSTTGGIPTANMEQAMSEEEFFEWLQSAVQSGIFDSSGPSNESPTARNASGSKSNPKKKKKGKKQW</sequence>
<dbReference type="AlphaFoldDB" id="A0A843UYW3"/>
<protein>
    <recommendedName>
        <fullName evidence="3">J domain-containing protein</fullName>
    </recommendedName>
</protein>
<proteinExistence type="predicted"/>
<keyword evidence="2" id="KW-0812">Transmembrane</keyword>
<evidence type="ECO:0000313" key="4">
    <source>
        <dbReference type="EMBL" id="MQL87926.1"/>
    </source>
</evidence>
<reference evidence="4" key="1">
    <citation type="submission" date="2017-07" db="EMBL/GenBank/DDBJ databases">
        <title>Taro Niue Genome Assembly and Annotation.</title>
        <authorList>
            <person name="Atibalentja N."/>
            <person name="Keating K."/>
            <person name="Fields C.J."/>
        </authorList>
    </citation>
    <scope>NUCLEOTIDE SEQUENCE</scope>
    <source>
        <strain evidence="4">Niue_2</strain>
        <tissue evidence="4">Leaf</tissue>
    </source>
</reference>
<comment type="caution">
    <text evidence="4">The sequence shown here is derived from an EMBL/GenBank/DDBJ whole genome shotgun (WGS) entry which is preliminary data.</text>
</comment>
<dbReference type="CDD" id="cd06257">
    <property type="entry name" value="DnaJ"/>
    <property type="match status" value="1"/>
</dbReference>
<keyword evidence="2" id="KW-0472">Membrane</keyword>
<dbReference type="PROSITE" id="PS00636">
    <property type="entry name" value="DNAJ_1"/>
    <property type="match status" value="1"/>
</dbReference>
<evidence type="ECO:0000259" key="3">
    <source>
        <dbReference type="PROSITE" id="PS50076"/>
    </source>
</evidence>
<feature type="transmembrane region" description="Helical" evidence="2">
    <location>
        <begin position="215"/>
        <end position="236"/>
    </location>
</feature>
<name>A0A843UYW3_COLES</name>
<feature type="transmembrane region" description="Helical" evidence="2">
    <location>
        <begin position="281"/>
        <end position="302"/>
    </location>
</feature>
<evidence type="ECO:0000256" key="2">
    <source>
        <dbReference type="SAM" id="Phobius"/>
    </source>
</evidence>
<feature type="region of interest" description="Disordered" evidence="1">
    <location>
        <begin position="708"/>
        <end position="742"/>
    </location>
</feature>
<evidence type="ECO:0000313" key="5">
    <source>
        <dbReference type="Proteomes" id="UP000652761"/>
    </source>
</evidence>
<feature type="region of interest" description="Disordered" evidence="1">
    <location>
        <begin position="382"/>
        <end position="436"/>
    </location>
</feature>
<dbReference type="OrthoDB" id="1507364at2759"/>